<evidence type="ECO:0000256" key="1">
    <source>
        <dbReference type="ARBA" id="ARBA00022553"/>
    </source>
</evidence>
<proteinExistence type="predicted"/>
<name>A0A1G9A0V9_9FLAO</name>
<keyword evidence="2" id="KW-0902">Two-component regulatory system</keyword>
<organism evidence="5 6">
    <name type="scientific">Flavobacterium noncentrifugens</name>
    <dbReference type="NCBI Taxonomy" id="1128970"/>
    <lineage>
        <taxon>Bacteria</taxon>
        <taxon>Pseudomonadati</taxon>
        <taxon>Bacteroidota</taxon>
        <taxon>Flavobacteriia</taxon>
        <taxon>Flavobacteriales</taxon>
        <taxon>Flavobacteriaceae</taxon>
        <taxon>Flavobacterium</taxon>
    </lineage>
</organism>
<dbReference type="SUPFAM" id="SSF52172">
    <property type="entry name" value="CheY-like"/>
    <property type="match status" value="1"/>
</dbReference>
<dbReference type="InterPro" id="IPR011006">
    <property type="entry name" value="CheY-like_superfamily"/>
</dbReference>
<dbReference type="Pfam" id="PF00072">
    <property type="entry name" value="Response_reg"/>
    <property type="match status" value="1"/>
</dbReference>
<evidence type="ECO:0000256" key="2">
    <source>
        <dbReference type="ARBA" id="ARBA00023012"/>
    </source>
</evidence>
<keyword evidence="1 3" id="KW-0597">Phosphoprotein</keyword>
<dbReference type="AlphaFoldDB" id="A0A1G9A0V9"/>
<dbReference type="SMART" id="SM00448">
    <property type="entry name" value="REC"/>
    <property type="match status" value="1"/>
</dbReference>
<evidence type="ECO:0000313" key="6">
    <source>
        <dbReference type="Proteomes" id="UP000199580"/>
    </source>
</evidence>
<dbReference type="PANTHER" id="PTHR44591:SF14">
    <property type="entry name" value="PROTEIN PILG"/>
    <property type="match status" value="1"/>
</dbReference>
<dbReference type="GO" id="GO:0000160">
    <property type="term" value="P:phosphorelay signal transduction system"/>
    <property type="evidence" value="ECO:0007669"/>
    <property type="project" value="UniProtKB-KW"/>
</dbReference>
<dbReference type="PROSITE" id="PS50110">
    <property type="entry name" value="RESPONSE_REGULATORY"/>
    <property type="match status" value="1"/>
</dbReference>
<dbReference type="EMBL" id="FNEZ01000004">
    <property type="protein sequence ID" value="SDK20973.1"/>
    <property type="molecule type" value="Genomic_DNA"/>
</dbReference>
<evidence type="ECO:0000313" key="5">
    <source>
        <dbReference type="EMBL" id="SDK20973.1"/>
    </source>
</evidence>
<dbReference type="RefSeq" id="WP_091396811.1">
    <property type="nucleotide sequence ID" value="NZ_BKAI01000008.1"/>
</dbReference>
<feature type="modified residue" description="4-aspartylphosphate" evidence="3">
    <location>
        <position position="58"/>
    </location>
</feature>
<dbReference type="STRING" id="1128970.SAMN04487935_2828"/>
<evidence type="ECO:0000259" key="4">
    <source>
        <dbReference type="PROSITE" id="PS50110"/>
    </source>
</evidence>
<dbReference type="InterPro" id="IPR001789">
    <property type="entry name" value="Sig_transdc_resp-reg_receiver"/>
</dbReference>
<dbReference type="InterPro" id="IPR050595">
    <property type="entry name" value="Bact_response_regulator"/>
</dbReference>
<dbReference type="PANTHER" id="PTHR44591">
    <property type="entry name" value="STRESS RESPONSE REGULATOR PROTEIN 1"/>
    <property type="match status" value="1"/>
</dbReference>
<sequence>MPQQCFFIDDDEDDRDFFCTAMTEIDDSIECFFAKDGVDAIDQLTKNAYMVPNHIFIDMNMPLMDGKQCLQTIKKIERLKEVPVYIYSTSGSPKLVEEVLASGAKDFLIKPSNMAELVAMLRQIVN</sequence>
<dbReference type="Proteomes" id="UP000199580">
    <property type="component" value="Unassembled WGS sequence"/>
</dbReference>
<gene>
    <name evidence="5" type="ORF">SAMN04487935_2828</name>
</gene>
<keyword evidence="6" id="KW-1185">Reference proteome</keyword>
<protein>
    <submittedName>
        <fullName evidence="5">Response regulator receiver domain-containing protein</fullName>
    </submittedName>
</protein>
<feature type="domain" description="Response regulatory" evidence="4">
    <location>
        <begin position="4"/>
        <end position="125"/>
    </location>
</feature>
<evidence type="ECO:0000256" key="3">
    <source>
        <dbReference type="PROSITE-ProRule" id="PRU00169"/>
    </source>
</evidence>
<dbReference type="OrthoDB" id="7631574at2"/>
<accession>A0A1G9A0V9</accession>
<reference evidence="5 6" key="1">
    <citation type="submission" date="2016-10" db="EMBL/GenBank/DDBJ databases">
        <authorList>
            <person name="de Groot N.N."/>
        </authorList>
    </citation>
    <scope>NUCLEOTIDE SEQUENCE [LARGE SCALE GENOMIC DNA]</scope>
    <source>
        <strain evidence="5 6">CGMCC 1.10076</strain>
    </source>
</reference>
<dbReference type="Gene3D" id="3.40.50.2300">
    <property type="match status" value="1"/>
</dbReference>